<name>A0A5E4GMG8_PRUDU</name>
<dbReference type="Pfam" id="PF14291">
    <property type="entry name" value="DUF4371"/>
    <property type="match status" value="1"/>
</dbReference>
<feature type="non-terminal residue" evidence="2">
    <location>
        <position position="1"/>
    </location>
</feature>
<reference evidence="3" key="1">
    <citation type="journal article" date="2020" name="Plant J.">
        <title>Transposons played a major role in the diversification between the closely related almond and peach genomes: results from the almond genome sequence.</title>
        <authorList>
            <person name="Alioto T."/>
            <person name="Alexiou K.G."/>
            <person name="Bardil A."/>
            <person name="Barteri F."/>
            <person name="Castanera R."/>
            <person name="Cruz F."/>
            <person name="Dhingra A."/>
            <person name="Duval H."/>
            <person name="Fernandez I Marti A."/>
            <person name="Frias L."/>
            <person name="Galan B."/>
            <person name="Garcia J.L."/>
            <person name="Howad W."/>
            <person name="Gomez-Garrido J."/>
            <person name="Gut M."/>
            <person name="Julca I."/>
            <person name="Morata J."/>
            <person name="Puigdomenech P."/>
            <person name="Ribeca P."/>
            <person name="Rubio Cabetas M.J."/>
            <person name="Vlasova A."/>
            <person name="Wirthensohn M."/>
            <person name="Garcia-Mas J."/>
            <person name="Gabaldon T."/>
            <person name="Casacuberta J.M."/>
            <person name="Arus P."/>
        </authorList>
    </citation>
    <scope>NUCLEOTIDE SEQUENCE [LARGE SCALE GENOMIC DNA]</scope>
    <source>
        <strain evidence="3">cv. Texas</strain>
    </source>
</reference>
<evidence type="ECO:0000259" key="1">
    <source>
        <dbReference type="Pfam" id="PF14291"/>
    </source>
</evidence>
<dbReference type="AlphaFoldDB" id="A0A5E4GMG8"/>
<proteinExistence type="predicted"/>
<sequence>ELDKVFCFCCKLFKTMHARSQLASEGSRDWKHLGDKLKQHEKSIEHITNLRSCVELQIRLKTSQTIDKELQELIKKDTLHWKNVMVRIIAVVKCLATHNLAFRGTNEKVFEDGNGNFLGLLEMISEFDPVMQHHFRLIQDKKIHYHYLSHKIQNELIDILASNVKQIIIKKVKEAKYFSVILDCTPDASHKEQMTLILRCVDVSCTPINIEEYFLEFLIVQDTTGLGIFNELQDSCVKAKSFFGACQCIYTVFSNSTK</sequence>
<dbReference type="InterPro" id="IPR025398">
    <property type="entry name" value="DUF4371"/>
</dbReference>
<evidence type="ECO:0000313" key="2">
    <source>
        <dbReference type="EMBL" id="VVA40748.1"/>
    </source>
</evidence>
<dbReference type="PANTHER" id="PTHR45749">
    <property type="match status" value="1"/>
</dbReference>
<dbReference type="InParanoid" id="A0A5E4GMG8"/>
<dbReference type="Proteomes" id="UP000327085">
    <property type="component" value="Unassembled WGS sequence"/>
</dbReference>
<dbReference type="EMBL" id="CABIKO010001065">
    <property type="protein sequence ID" value="VVA40748.1"/>
    <property type="molecule type" value="Genomic_DNA"/>
</dbReference>
<accession>A0A5E4GMG8</accession>
<gene>
    <name evidence="2" type="ORF">ALMOND_2B011013</name>
</gene>
<dbReference type="PANTHER" id="PTHR45749:SF32">
    <property type="entry name" value="ZINC FINGER MYM-TYPE PROTEIN 1-LIKE"/>
    <property type="match status" value="1"/>
</dbReference>
<evidence type="ECO:0000313" key="3">
    <source>
        <dbReference type="Proteomes" id="UP000327085"/>
    </source>
</evidence>
<protein>
    <submittedName>
        <fullName evidence="2">PREDICTED: zinc finger MYM-type</fullName>
    </submittedName>
</protein>
<feature type="non-terminal residue" evidence="2">
    <location>
        <position position="258"/>
    </location>
</feature>
<dbReference type="OMA" id="INTWNEV"/>
<dbReference type="Gramene" id="VVA40748">
    <property type="protein sequence ID" value="VVA40748"/>
    <property type="gene ID" value="Prudul26B011013"/>
</dbReference>
<organism evidence="2 3">
    <name type="scientific">Prunus dulcis</name>
    <name type="common">Almond</name>
    <name type="synonym">Amygdalus dulcis</name>
    <dbReference type="NCBI Taxonomy" id="3755"/>
    <lineage>
        <taxon>Eukaryota</taxon>
        <taxon>Viridiplantae</taxon>
        <taxon>Streptophyta</taxon>
        <taxon>Embryophyta</taxon>
        <taxon>Tracheophyta</taxon>
        <taxon>Spermatophyta</taxon>
        <taxon>Magnoliopsida</taxon>
        <taxon>eudicotyledons</taxon>
        <taxon>Gunneridae</taxon>
        <taxon>Pentapetalae</taxon>
        <taxon>rosids</taxon>
        <taxon>fabids</taxon>
        <taxon>Rosales</taxon>
        <taxon>Rosaceae</taxon>
        <taxon>Amygdaloideae</taxon>
        <taxon>Amygdaleae</taxon>
        <taxon>Prunus</taxon>
    </lineage>
</organism>
<feature type="domain" description="DUF4371" evidence="1">
    <location>
        <begin position="34"/>
        <end position="230"/>
    </location>
</feature>